<dbReference type="PANTHER" id="PTHR48081:SF8">
    <property type="entry name" value="ALPHA_BETA HYDROLASE FOLD-3 DOMAIN-CONTAINING PROTEIN-RELATED"/>
    <property type="match status" value="1"/>
</dbReference>
<dbReference type="AlphaFoldDB" id="A0A9D1DYC5"/>
<dbReference type="Proteomes" id="UP000824241">
    <property type="component" value="Unassembled WGS sequence"/>
</dbReference>
<accession>A0A9D1DYC5</accession>
<dbReference type="PANTHER" id="PTHR48081">
    <property type="entry name" value="AB HYDROLASE SUPERFAMILY PROTEIN C4A8.06C"/>
    <property type="match status" value="1"/>
</dbReference>
<dbReference type="InterPro" id="IPR013094">
    <property type="entry name" value="AB_hydrolase_3"/>
</dbReference>
<dbReference type="InterPro" id="IPR029058">
    <property type="entry name" value="AB_hydrolase_fold"/>
</dbReference>
<proteinExistence type="predicted"/>
<comment type="caution">
    <text evidence="3">The sequence shown here is derived from an EMBL/GenBank/DDBJ whole genome shotgun (WGS) entry which is preliminary data.</text>
</comment>
<protein>
    <submittedName>
        <fullName evidence="3">Alpha/beta hydrolase</fullName>
    </submittedName>
</protein>
<feature type="domain" description="Alpha/beta hydrolase fold-3" evidence="2">
    <location>
        <begin position="56"/>
        <end position="259"/>
    </location>
</feature>
<evidence type="ECO:0000313" key="4">
    <source>
        <dbReference type="Proteomes" id="UP000824241"/>
    </source>
</evidence>
<evidence type="ECO:0000256" key="1">
    <source>
        <dbReference type="ARBA" id="ARBA00022801"/>
    </source>
</evidence>
<evidence type="ECO:0000313" key="3">
    <source>
        <dbReference type="EMBL" id="HIR61455.1"/>
    </source>
</evidence>
<name>A0A9D1DYC5_9FIRM</name>
<organism evidence="3 4">
    <name type="scientific">Candidatus Faecivivens stercoravium</name>
    <dbReference type="NCBI Taxonomy" id="2840803"/>
    <lineage>
        <taxon>Bacteria</taxon>
        <taxon>Bacillati</taxon>
        <taxon>Bacillota</taxon>
        <taxon>Clostridia</taxon>
        <taxon>Eubacteriales</taxon>
        <taxon>Oscillospiraceae</taxon>
        <taxon>Oscillospiraceae incertae sedis</taxon>
        <taxon>Candidatus Faecivivens</taxon>
    </lineage>
</organism>
<gene>
    <name evidence="3" type="ORF">IAB37_07785</name>
</gene>
<dbReference type="InterPro" id="IPR050300">
    <property type="entry name" value="GDXG_lipolytic_enzyme"/>
</dbReference>
<reference evidence="3" key="1">
    <citation type="submission" date="2020-10" db="EMBL/GenBank/DDBJ databases">
        <authorList>
            <person name="Gilroy R."/>
        </authorList>
    </citation>
    <scope>NUCLEOTIDE SEQUENCE</scope>
    <source>
        <strain evidence="3">CHK189-12415</strain>
    </source>
</reference>
<dbReference type="Gene3D" id="3.40.50.1820">
    <property type="entry name" value="alpha/beta hydrolase"/>
    <property type="match status" value="1"/>
</dbReference>
<evidence type="ECO:0000259" key="2">
    <source>
        <dbReference type="Pfam" id="PF07859"/>
    </source>
</evidence>
<dbReference type="SUPFAM" id="SSF53474">
    <property type="entry name" value="alpha/beta-Hydrolases"/>
    <property type="match status" value="1"/>
</dbReference>
<dbReference type="Pfam" id="PF07859">
    <property type="entry name" value="Abhydrolase_3"/>
    <property type="match status" value="1"/>
</dbReference>
<dbReference type="GO" id="GO:0016787">
    <property type="term" value="F:hydrolase activity"/>
    <property type="evidence" value="ECO:0007669"/>
    <property type="project" value="UniProtKB-KW"/>
</dbReference>
<dbReference type="EMBL" id="DVHA01000251">
    <property type="protein sequence ID" value="HIR61455.1"/>
    <property type="molecule type" value="Genomic_DNA"/>
</dbReference>
<sequence>MFCSEEVYQNVLKMRENGRDPEVVHGKEGYIPTRAGKARVLIYTPDLGIPAPVYFNVHGGGFIAGRPEGDDYFCDLVCRQLGIKVINIDYRLAPEYPCPSDKEDVYDVIKYVHDHADKYGIDPDRMAVGGHSAGANISAVVAKWAVQKGEFSLRCQILDYPPMDVQTNPYQKFYTEGAIPPFIADIFNDCYVEHAKAGDPDCSPIYTPEEDLKGQCPAVVITCEIDSLRDEGEEYALKLMKAGVEVTAKRFLGVPHGFSMNPEAPQALDSMQMMADALRKYLLG</sequence>
<keyword evidence="1 3" id="KW-0378">Hydrolase</keyword>
<reference evidence="3" key="2">
    <citation type="journal article" date="2021" name="PeerJ">
        <title>Extensive microbial diversity within the chicken gut microbiome revealed by metagenomics and culture.</title>
        <authorList>
            <person name="Gilroy R."/>
            <person name="Ravi A."/>
            <person name="Getino M."/>
            <person name="Pursley I."/>
            <person name="Horton D.L."/>
            <person name="Alikhan N.F."/>
            <person name="Baker D."/>
            <person name="Gharbi K."/>
            <person name="Hall N."/>
            <person name="Watson M."/>
            <person name="Adriaenssens E.M."/>
            <person name="Foster-Nyarko E."/>
            <person name="Jarju S."/>
            <person name="Secka A."/>
            <person name="Antonio M."/>
            <person name="Oren A."/>
            <person name="Chaudhuri R.R."/>
            <person name="La Ragione R."/>
            <person name="Hildebrand F."/>
            <person name="Pallen M.J."/>
        </authorList>
    </citation>
    <scope>NUCLEOTIDE SEQUENCE</scope>
    <source>
        <strain evidence="3">CHK189-12415</strain>
    </source>
</reference>